<evidence type="ECO:0000313" key="3">
    <source>
        <dbReference type="Proteomes" id="UP001528912"/>
    </source>
</evidence>
<name>A0ABT6C3T3_9MICO</name>
<organism evidence="2 3">
    <name type="scientific">Luteipulveratus flavus</name>
    <dbReference type="NCBI Taxonomy" id="3031728"/>
    <lineage>
        <taxon>Bacteria</taxon>
        <taxon>Bacillati</taxon>
        <taxon>Actinomycetota</taxon>
        <taxon>Actinomycetes</taxon>
        <taxon>Micrococcales</taxon>
        <taxon>Dermacoccaceae</taxon>
        <taxon>Luteipulveratus</taxon>
    </lineage>
</organism>
<dbReference type="PRINTS" id="PR00111">
    <property type="entry name" value="ABHYDROLASE"/>
</dbReference>
<evidence type="ECO:0000313" key="2">
    <source>
        <dbReference type="EMBL" id="MDF8262734.1"/>
    </source>
</evidence>
<evidence type="ECO:0000259" key="1">
    <source>
        <dbReference type="Pfam" id="PF12697"/>
    </source>
</evidence>
<gene>
    <name evidence="2" type="ORF">P4R38_00565</name>
</gene>
<dbReference type="Proteomes" id="UP001528912">
    <property type="component" value="Unassembled WGS sequence"/>
</dbReference>
<dbReference type="PANTHER" id="PTHR43798:SF6">
    <property type="entry name" value="HYDROLASE, PUTATIVE (AFU_ORTHOLOGUE AFUA_4G13070)-RELATED"/>
    <property type="match status" value="1"/>
</dbReference>
<reference evidence="2 3" key="1">
    <citation type="submission" date="2023-03" db="EMBL/GenBank/DDBJ databases">
        <title>YIM 133296 draft genome.</title>
        <authorList>
            <person name="Xiong L."/>
        </authorList>
    </citation>
    <scope>NUCLEOTIDE SEQUENCE [LARGE SCALE GENOMIC DNA]</scope>
    <source>
        <strain evidence="2 3">YIM 133296</strain>
    </source>
</reference>
<keyword evidence="3" id="KW-1185">Reference proteome</keyword>
<dbReference type="EMBL" id="JAROAV010000002">
    <property type="protein sequence ID" value="MDF8262734.1"/>
    <property type="molecule type" value="Genomic_DNA"/>
</dbReference>
<protein>
    <submittedName>
        <fullName evidence="2">Alpha/beta hydrolase</fullName>
    </submittedName>
</protein>
<dbReference type="Pfam" id="PF12697">
    <property type="entry name" value="Abhydrolase_6"/>
    <property type="match status" value="1"/>
</dbReference>
<feature type="domain" description="AB hydrolase-1" evidence="1">
    <location>
        <begin position="27"/>
        <end position="258"/>
    </location>
</feature>
<accession>A0ABT6C3T3</accession>
<keyword evidence="2" id="KW-0378">Hydrolase</keyword>
<dbReference type="SUPFAM" id="SSF53474">
    <property type="entry name" value="alpha/beta-Hydrolases"/>
    <property type="match status" value="1"/>
</dbReference>
<dbReference type="InterPro" id="IPR029058">
    <property type="entry name" value="AB_hydrolase_fold"/>
</dbReference>
<sequence length="278" mass="30478">MSDFIAVGDSLVHVVEHGPARPQHGTIVLLHGFPCDHRLMTGAFEPVLSAREGWRRLYVDLPGLGRSVAGPSIDSTDAVLAVVQELVATLVPEGPVLLAGESYGGYLTQGLLAADPGRYAGVCLVAPGVIAQRDRRTVPPAEVLVRDPDAVADLTQEERAELDEYAVVQDARVLQRMREEIEVAAAEADDEAVARISARYTGTFETMPAPSYDRPSLMIAGRQDSVVGYSDQWPMVERFSRITYAVLDRAGHNVHLEQEVLFSALVHEWLDRVEEWLD</sequence>
<proteinExistence type="predicted"/>
<dbReference type="InterPro" id="IPR000073">
    <property type="entry name" value="AB_hydrolase_1"/>
</dbReference>
<dbReference type="RefSeq" id="WP_277190505.1">
    <property type="nucleotide sequence ID" value="NZ_JAROAV010000002.1"/>
</dbReference>
<dbReference type="Gene3D" id="3.40.50.1820">
    <property type="entry name" value="alpha/beta hydrolase"/>
    <property type="match status" value="1"/>
</dbReference>
<dbReference type="PANTHER" id="PTHR43798">
    <property type="entry name" value="MONOACYLGLYCEROL LIPASE"/>
    <property type="match status" value="1"/>
</dbReference>
<dbReference type="InterPro" id="IPR050266">
    <property type="entry name" value="AB_hydrolase_sf"/>
</dbReference>
<dbReference type="GO" id="GO:0016787">
    <property type="term" value="F:hydrolase activity"/>
    <property type="evidence" value="ECO:0007669"/>
    <property type="project" value="UniProtKB-KW"/>
</dbReference>
<comment type="caution">
    <text evidence="2">The sequence shown here is derived from an EMBL/GenBank/DDBJ whole genome shotgun (WGS) entry which is preliminary data.</text>
</comment>